<name>A0AAW4WXT3_9FIRM</name>
<dbReference type="Gene3D" id="3.40.50.200">
    <property type="entry name" value="Peptidase S8/S53 domain"/>
    <property type="match status" value="1"/>
</dbReference>
<feature type="non-terminal residue" evidence="2">
    <location>
        <position position="73"/>
    </location>
</feature>
<comment type="similarity">
    <text evidence="1">Belongs to the peptidase S8 family.</text>
</comment>
<comment type="caution">
    <text evidence="1">Lacks conserved residue(s) required for the propagation of feature annotation.</text>
</comment>
<sequence length="73" mass="7311">IIVIAAGNDGSDNPDPFTSVASNPAARNLVIIAGSVGSNDVLSTFSDKAGTGATHYLAAVGERVRAPDQNNTA</sequence>
<proteinExistence type="inferred from homology"/>
<dbReference type="AlphaFoldDB" id="A0AAW4WXT3"/>
<feature type="non-terminal residue" evidence="2">
    <location>
        <position position="1"/>
    </location>
</feature>
<protein>
    <recommendedName>
        <fullName evidence="4">Peptidase S8/S53 domain-containing protein</fullName>
    </recommendedName>
</protein>
<organism evidence="2 3">
    <name type="scientific">Agathobacter rectalis</name>
    <dbReference type="NCBI Taxonomy" id="39491"/>
    <lineage>
        <taxon>Bacteria</taxon>
        <taxon>Bacillati</taxon>
        <taxon>Bacillota</taxon>
        <taxon>Clostridia</taxon>
        <taxon>Lachnospirales</taxon>
        <taxon>Lachnospiraceae</taxon>
        <taxon>Agathobacter</taxon>
    </lineage>
</organism>
<comment type="caution">
    <text evidence="2">The sequence shown here is derived from an EMBL/GenBank/DDBJ whole genome shotgun (WGS) entry which is preliminary data.</text>
</comment>
<evidence type="ECO:0000313" key="2">
    <source>
        <dbReference type="EMBL" id="MCC2749053.1"/>
    </source>
</evidence>
<accession>A0AAW4WXT3</accession>
<dbReference type="GO" id="GO:0006508">
    <property type="term" value="P:proteolysis"/>
    <property type="evidence" value="ECO:0007669"/>
    <property type="project" value="InterPro"/>
</dbReference>
<dbReference type="EMBL" id="JAJFBX010000492">
    <property type="protein sequence ID" value="MCC2749053.1"/>
    <property type="molecule type" value="Genomic_DNA"/>
</dbReference>
<evidence type="ECO:0000256" key="1">
    <source>
        <dbReference type="PROSITE-ProRule" id="PRU01240"/>
    </source>
</evidence>
<dbReference type="InterPro" id="IPR036852">
    <property type="entry name" value="Peptidase_S8/S53_dom_sf"/>
</dbReference>
<evidence type="ECO:0000313" key="3">
    <source>
        <dbReference type="Proteomes" id="UP001197847"/>
    </source>
</evidence>
<dbReference type="PROSITE" id="PS51892">
    <property type="entry name" value="SUBTILASE"/>
    <property type="match status" value="1"/>
</dbReference>
<dbReference type="GO" id="GO:0004252">
    <property type="term" value="F:serine-type endopeptidase activity"/>
    <property type="evidence" value="ECO:0007669"/>
    <property type="project" value="InterPro"/>
</dbReference>
<evidence type="ECO:0008006" key="4">
    <source>
        <dbReference type="Google" id="ProtNLM"/>
    </source>
</evidence>
<reference evidence="2" key="1">
    <citation type="submission" date="2021-10" db="EMBL/GenBank/DDBJ databases">
        <title>Collection of gut derived symbiotic bacterial strains cultured from healthy donors.</title>
        <authorList>
            <person name="Lin H."/>
            <person name="Littmann E."/>
            <person name="Claire K."/>
            <person name="Pamer E."/>
        </authorList>
    </citation>
    <scope>NUCLEOTIDE SEQUENCE</scope>
    <source>
        <strain evidence="2">MSK.22.92</strain>
    </source>
</reference>
<dbReference type="Proteomes" id="UP001197847">
    <property type="component" value="Unassembled WGS sequence"/>
</dbReference>
<dbReference type="RefSeq" id="WP_306783833.1">
    <property type="nucleotide sequence ID" value="NZ_JAJFBX010000492.1"/>
</dbReference>
<gene>
    <name evidence="2" type="ORF">LK487_18960</name>
</gene>
<dbReference type="SUPFAM" id="SSF52743">
    <property type="entry name" value="Subtilisin-like"/>
    <property type="match status" value="1"/>
</dbReference>